<evidence type="ECO:0000313" key="1">
    <source>
        <dbReference type="EMBL" id="CAD8693508.1"/>
    </source>
</evidence>
<sequence length="312" mass="33785">MSRPTKQKSSQRSSGMGLAFTCFPSFIIPTALRKQNRDIEEGATVRDQLPQEISEPASCLGGLWDFSDKSSTCASALDSYGETLLHYSTQGTASEGSGIRHDATSSAVDMRAGDSSGSSKGICEELGEEMLGAVHAELMPDEYDMVHDSQKQHHTQPMLATCNAAHSAWPPLMGHRQPRHQAADMLLGTSAVHGDETRQDDDDVDLATVRFTRWMAEQKGQEAAEDLLTTYGTAAAAAVAAGRWQSQQVPRTMAYNARPGVLPRSMSCPQVMRLRRQLQATLKPRSSFGSSMHALPTVLEECDEPSSCHGSA</sequence>
<dbReference type="EMBL" id="HBFB01031560">
    <property type="protein sequence ID" value="CAD8693508.1"/>
    <property type="molecule type" value="Transcribed_RNA"/>
</dbReference>
<organism evidence="1">
    <name type="scientific">Chlamydomonas leiostraca</name>
    <dbReference type="NCBI Taxonomy" id="1034604"/>
    <lineage>
        <taxon>Eukaryota</taxon>
        <taxon>Viridiplantae</taxon>
        <taxon>Chlorophyta</taxon>
        <taxon>core chlorophytes</taxon>
        <taxon>Chlorophyceae</taxon>
        <taxon>CS clade</taxon>
        <taxon>Chlamydomonadales</taxon>
        <taxon>Chlamydomonadaceae</taxon>
        <taxon>Chlamydomonas</taxon>
    </lineage>
</organism>
<reference evidence="1" key="1">
    <citation type="submission" date="2021-01" db="EMBL/GenBank/DDBJ databases">
        <authorList>
            <person name="Corre E."/>
            <person name="Pelletier E."/>
            <person name="Niang G."/>
            <person name="Scheremetjew M."/>
            <person name="Finn R."/>
            <person name="Kale V."/>
            <person name="Holt S."/>
            <person name="Cochrane G."/>
            <person name="Meng A."/>
            <person name="Brown T."/>
            <person name="Cohen L."/>
        </authorList>
    </citation>
    <scope>NUCLEOTIDE SEQUENCE</scope>
    <source>
        <strain evidence="1">SAG 11-49</strain>
    </source>
</reference>
<proteinExistence type="predicted"/>
<gene>
    <name evidence="1" type="ORF">CLEI1391_LOCUS17691</name>
</gene>
<name>A0A7S0WZS1_9CHLO</name>
<protein>
    <submittedName>
        <fullName evidence="1">Uncharacterized protein</fullName>
    </submittedName>
</protein>
<accession>A0A7S0WZS1</accession>
<dbReference type="AlphaFoldDB" id="A0A7S0WZS1"/>